<evidence type="ECO:0000256" key="4">
    <source>
        <dbReference type="ARBA" id="ARBA00022692"/>
    </source>
</evidence>
<proteinExistence type="inferred from homology"/>
<dbReference type="PANTHER" id="PTHR11011:SF60">
    <property type="entry name" value="FATTY ACYL-COA REDUCTASE-RELATED"/>
    <property type="match status" value="1"/>
</dbReference>
<dbReference type="Proteomes" id="UP001367676">
    <property type="component" value="Unassembled WGS sequence"/>
</dbReference>
<gene>
    <name evidence="13" type="ORF">V9T40_008390</name>
</gene>
<feature type="domain" description="Fatty acyl-CoA reductase C-terminal" evidence="11">
    <location>
        <begin position="457"/>
        <end position="549"/>
    </location>
</feature>
<evidence type="ECO:0000256" key="2">
    <source>
        <dbReference type="ARBA" id="ARBA00005928"/>
    </source>
</evidence>
<dbReference type="GO" id="GO:0016020">
    <property type="term" value="C:membrane"/>
    <property type="evidence" value="ECO:0007669"/>
    <property type="project" value="UniProtKB-SubCell"/>
</dbReference>
<evidence type="ECO:0000256" key="5">
    <source>
        <dbReference type="ARBA" id="ARBA00022857"/>
    </source>
</evidence>
<evidence type="ECO:0000259" key="11">
    <source>
        <dbReference type="Pfam" id="PF03015"/>
    </source>
</evidence>
<dbReference type="InterPro" id="IPR013120">
    <property type="entry name" value="FAR_NAD-bd"/>
</dbReference>
<comment type="catalytic activity">
    <reaction evidence="9 10">
        <text>a long-chain fatty acyl-CoA + 2 NADPH + 2 H(+) = a long-chain primary fatty alcohol + 2 NADP(+) + CoA</text>
        <dbReference type="Rhea" id="RHEA:52716"/>
        <dbReference type="ChEBI" id="CHEBI:15378"/>
        <dbReference type="ChEBI" id="CHEBI:57287"/>
        <dbReference type="ChEBI" id="CHEBI:57783"/>
        <dbReference type="ChEBI" id="CHEBI:58349"/>
        <dbReference type="ChEBI" id="CHEBI:77396"/>
        <dbReference type="ChEBI" id="CHEBI:83139"/>
        <dbReference type="EC" id="1.2.1.84"/>
    </reaction>
</comment>
<dbReference type="CDD" id="cd09071">
    <property type="entry name" value="FAR_C"/>
    <property type="match status" value="1"/>
</dbReference>
<evidence type="ECO:0000256" key="8">
    <source>
        <dbReference type="ARBA" id="ARBA00023136"/>
    </source>
</evidence>
<feature type="domain" description="Thioester reductase (TE)" evidence="12">
    <location>
        <begin position="27"/>
        <end position="297"/>
    </location>
</feature>
<dbReference type="GO" id="GO:0102965">
    <property type="term" value="F:alcohol-forming long-chain fatty acyl-CoA reductase activity"/>
    <property type="evidence" value="ECO:0007669"/>
    <property type="project" value="UniProtKB-EC"/>
</dbReference>
<evidence type="ECO:0000313" key="13">
    <source>
        <dbReference type="EMBL" id="KAK7600949.1"/>
    </source>
</evidence>
<dbReference type="EC" id="1.2.1.84" evidence="10"/>
<evidence type="ECO:0000256" key="3">
    <source>
        <dbReference type="ARBA" id="ARBA00022516"/>
    </source>
</evidence>
<dbReference type="GO" id="GO:0035336">
    <property type="term" value="P:long-chain fatty-acyl-CoA metabolic process"/>
    <property type="evidence" value="ECO:0007669"/>
    <property type="project" value="TreeGrafter"/>
</dbReference>
<name>A0AAN9Y728_9HEMI</name>
<dbReference type="Pfam" id="PF03015">
    <property type="entry name" value="Sterile"/>
    <property type="match status" value="1"/>
</dbReference>
<keyword evidence="4 10" id="KW-0812">Transmembrane</keyword>
<keyword evidence="14" id="KW-1185">Reference proteome</keyword>
<dbReference type="GO" id="GO:0080019">
    <property type="term" value="F:alcohol-forming very long-chain fatty acyl-CoA reductase activity"/>
    <property type="evidence" value="ECO:0007669"/>
    <property type="project" value="InterPro"/>
</dbReference>
<evidence type="ECO:0000256" key="7">
    <source>
        <dbReference type="ARBA" id="ARBA00023098"/>
    </source>
</evidence>
<dbReference type="SUPFAM" id="SSF51735">
    <property type="entry name" value="NAD(P)-binding Rossmann-fold domains"/>
    <property type="match status" value="1"/>
</dbReference>
<keyword evidence="3 10" id="KW-0444">Lipid biosynthesis</keyword>
<dbReference type="InterPro" id="IPR026055">
    <property type="entry name" value="FAR"/>
</dbReference>
<sequence>MEVKLSDLKSASMSEIQEFFKEKSVFITGATGFLGHVLLSKLLRSCPDIEEIYLLLREKKGKTPTDRFNDLLEDEVFKIIKEECPKSLLKIRPISGDCLKSGLGITAADKETLKNRVNVIFHVAATVRFDAPIRDAAHMNIRSTSDLLDLAHEIKNLKAFVHVSTAFSNCVGRNVVEEKLYDSPISPMNLLTLVDTLDEDVLERITPGLLGNYPNTYVFTKAVAEEVCRLKGSDLPLAIFRPAIVISSQKEPIPGWINNVYGPTGVVAGAAVGLLRVLYIEQSSKANVVPCDFVVNAAIASAWSVGTRDNELEFTATNNEATKIMTKNLTSDSFQNGCLPKTTISHGNISDNYSTDGNIHESDFKLINGITTNRRCDSKTTKSNGISLNNSVSVETTKKIPVYNFTCDLMDKPFTWKDFMKNNEIHEPQMPSSVSIWAYSLLFCRYKSLYKFYCFLFHLCPALIADNVAKLLGKKPKLMDAYTRVHKLVEVLSYFSTREWKMTNDNVHFLWGRLSEADKQLFNFDLNSIDWTDYFRIHCVGIRQFILKENVDTIPEAMKRRKKLVFAHYSLLSAITFLSAYVLLNFLRRFIPV</sequence>
<dbReference type="GO" id="GO:0005777">
    <property type="term" value="C:peroxisome"/>
    <property type="evidence" value="ECO:0007669"/>
    <property type="project" value="TreeGrafter"/>
</dbReference>
<keyword evidence="8 10" id="KW-0472">Membrane</keyword>
<keyword evidence="5 10" id="KW-0521">NADP</keyword>
<keyword evidence="10" id="KW-0560">Oxidoreductase</keyword>
<protein>
    <recommendedName>
        <fullName evidence="10">Fatty acyl-CoA reductase</fullName>
        <ecNumber evidence="10">1.2.1.84</ecNumber>
    </recommendedName>
</protein>
<reference evidence="13 14" key="1">
    <citation type="submission" date="2024-03" db="EMBL/GenBank/DDBJ databases">
        <title>Adaptation during the transition from Ophiocordyceps entomopathogen to insect associate is accompanied by gene loss and intensified selection.</title>
        <authorList>
            <person name="Ward C.M."/>
            <person name="Onetto C.A."/>
            <person name="Borneman A.R."/>
        </authorList>
    </citation>
    <scope>NUCLEOTIDE SEQUENCE [LARGE SCALE GENOMIC DNA]</scope>
    <source>
        <strain evidence="13">AWRI1</strain>
        <tissue evidence="13">Single Adult Female</tissue>
    </source>
</reference>
<comment type="function">
    <text evidence="10">Catalyzes the reduction of fatty acyl-CoA to fatty alcohols.</text>
</comment>
<dbReference type="EMBL" id="JBBCAQ010000010">
    <property type="protein sequence ID" value="KAK7600949.1"/>
    <property type="molecule type" value="Genomic_DNA"/>
</dbReference>
<accession>A0AAN9Y728</accession>
<dbReference type="InterPro" id="IPR033640">
    <property type="entry name" value="FAR_C"/>
</dbReference>
<comment type="caution">
    <text evidence="13">The sequence shown here is derived from an EMBL/GenBank/DDBJ whole genome shotgun (WGS) entry which is preliminary data.</text>
</comment>
<feature type="transmembrane region" description="Helical" evidence="10">
    <location>
        <begin position="564"/>
        <end position="584"/>
    </location>
</feature>
<organism evidence="13 14">
    <name type="scientific">Parthenolecanium corni</name>
    <dbReference type="NCBI Taxonomy" id="536013"/>
    <lineage>
        <taxon>Eukaryota</taxon>
        <taxon>Metazoa</taxon>
        <taxon>Ecdysozoa</taxon>
        <taxon>Arthropoda</taxon>
        <taxon>Hexapoda</taxon>
        <taxon>Insecta</taxon>
        <taxon>Pterygota</taxon>
        <taxon>Neoptera</taxon>
        <taxon>Paraneoptera</taxon>
        <taxon>Hemiptera</taxon>
        <taxon>Sternorrhyncha</taxon>
        <taxon>Coccoidea</taxon>
        <taxon>Coccidae</taxon>
        <taxon>Parthenolecanium</taxon>
    </lineage>
</organism>
<keyword evidence="6 10" id="KW-1133">Transmembrane helix</keyword>
<evidence type="ECO:0000256" key="6">
    <source>
        <dbReference type="ARBA" id="ARBA00022989"/>
    </source>
</evidence>
<dbReference type="CDD" id="cd05236">
    <property type="entry name" value="FAR-N_SDR_e"/>
    <property type="match status" value="1"/>
</dbReference>
<evidence type="ECO:0000259" key="12">
    <source>
        <dbReference type="Pfam" id="PF07993"/>
    </source>
</evidence>
<evidence type="ECO:0000256" key="1">
    <source>
        <dbReference type="ARBA" id="ARBA00004141"/>
    </source>
</evidence>
<dbReference type="Pfam" id="PF07993">
    <property type="entry name" value="NAD_binding_4"/>
    <property type="match status" value="1"/>
</dbReference>
<dbReference type="PANTHER" id="PTHR11011">
    <property type="entry name" value="MALE STERILITY PROTEIN 2-RELATED"/>
    <property type="match status" value="1"/>
</dbReference>
<evidence type="ECO:0000256" key="10">
    <source>
        <dbReference type="RuleBase" id="RU363097"/>
    </source>
</evidence>
<dbReference type="AlphaFoldDB" id="A0AAN9Y728"/>
<evidence type="ECO:0000313" key="14">
    <source>
        <dbReference type="Proteomes" id="UP001367676"/>
    </source>
</evidence>
<dbReference type="Gene3D" id="3.40.50.720">
    <property type="entry name" value="NAD(P)-binding Rossmann-like Domain"/>
    <property type="match status" value="1"/>
</dbReference>
<dbReference type="InterPro" id="IPR036291">
    <property type="entry name" value="NAD(P)-bd_dom_sf"/>
</dbReference>
<keyword evidence="7 10" id="KW-0443">Lipid metabolism</keyword>
<evidence type="ECO:0000256" key="9">
    <source>
        <dbReference type="ARBA" id="ARBA00052530"/>
    </source>
</evidence>
<dbReference type="FunFam" id="3.40.50.720:FF:000143">
    <property type="entry name" value="Fatty acyl-CoA reductase"/>
    <property type="match status" value="1"/>
</dbReference>
<comment type="subcellular location">
    <subcellularLocation>
        <location evidence="1">Membrane</location>
        <topology evidence="1">Multi-pass membrane protein</topology>
    </subcellularLocation>
</comment>
<comment type="similarity">
    <text evidence="2 10">Belongs to the fatty acyl-CoA reductase family.</text>
</comment>